<reference evidence="1" key="1">
    <citation type="journal article" date="2021" name="Microb. Physiol.">
        <title>Proteogenomic Insights into the Physiology of Marine, Sulfate-Reducing, Filamentous Desulfonema limicola and Desulfonema magnum.</title>
        <authorList>
            <person name="Schnaars V."/>
            <person name="Wohlbrand L."/>
            <person name="Scheve S."/>
            <person name="Hinrichs C."/>
            <person name="Reinhardt R."/>
            <person name="Rabus R."/>
        </authorList>
    </citation>
    <scope>NUCLEOTIDE SEQUENCE</scope>
    <source>
        <strain evidence="1">4be13</strain>
    </source>
</reference>
<proteinExistence type="predicted"/>
<protein>
    <submittedName>
        <fullName evidence="1">Uncharacterized protein</fullName>
    </submittedName>
</protein>
<dbReference type="EMBL" id="CP061800">
    <property type="protein sequence ID" value="QTA87342.1"/>
    <property type="molecule type" value="Genomic_DNA"/>
</dbReference>
<gene>
    <name evidence="1" type="ORF">dnm_033740</name>
</gene>
<sequence length="43" mass="5052">MPPPPFDRLRVQDPGGSGVQKFYFCIRIREKAFFALRKTRDLP</sequence>
<evidence type="ECO:0000313" key="2">
    <source>
        <dbReference type="Proteomes" id="UP000663722"/>
    </source>
</evidence>
<evidence type="ECO:0000313" key="1">
    <source>
        <dbReference type="EMBL" id="QTA87342.1"/>
    </source>
</evidence>
<keyword evidence="2" id="KW-1185">Reference proteome</keyword>
<dbReference type="AlphaFoldDB" id="A0A975GN40"/>
<accession>A0A975GN40</accession>
<dbReference type="KEGG" id="dmm:dnm_033740"/>
<name>A0A975GN40_9BACT</name>
<dbReference type="Proteomes" id="UP000663722">
    <property type="component" value="Chromosome"/>
</dbReference>
<organism evidence="1 2">
    <name type="scientific">Desulfonema magnum</name>
    <dbReference type="NCBI Taxonomy" id="45655"/>
    <lineage>
        <taxon>Bacteria</taxon>
        <taxon>Pseudomonadati</taxon>
        <taxon>Thermodesulfobacteriota</taxon>
        <taxon>Desulfobacteria</taxon>
        <taxon>Desulfobacterales</taxon>
        <taxon>Desulfococcaceae</taxon>
        <taxon>Desulfonema</taxon>
    </lineage>
</organism>